<name>A0ABW1P5H6_9PSEU</name>
<evidence type="ECO:0000313" key="3">
    <source>
        <dbReference type="Proteomes" id="UP001596220"/>
    </source>
</evidence>
<feature type="region of interest" description="Disordered" evidence="1">
    <location>
        <begin position="166"/>
        <end position="203"/>
    </location>
</feature>
<keyword evidence="3" id="KW-1185">Reference proteome</keyword>
<dbReference type="RefSeq" id="WP_380635999.1">
    <property type="nucleotide sequence ID" value="NZ_JBHSQO010000011.1"/>
</dbReference>
<proteinExistence type="predicted"/>
<gene>
    <name evidence="2" type="ORF">ACFP3R_13375</name>
</gene>
<comment type="caution">
    <text evidence="2">The sequence shown here is derived from an EMBL/GenBank/DDBJ whole genome shotgun (WGS) entry which is preliminary data.</text>
</comment>
<evidence type="ECO:0008006" key="4">
    <source>
        <dbReference type="Google" id="ProtNLM"/>
    </source>
</evidence>
<protein>
    <recommendedName>
        <fullName evidence="4">Transposase</fullName>
    </recommendedName>
</protein>
<evidence type="ECO:0000313" key="2">
    <source>
        <dbReference type="EMBL" id="MFC6090269.1"/>
    </source>
</evidence>
<accession>A0ABW1P5H6</accession>
<evidence type="ECO:0000256" key="1">
    <source>
        <dbReference type="SAM" id="MobiDB-lite"/>
    </source>
</evidence>
<reference evidence="3" key="1">
    <citation type="journal article" date="2019" name="Int. J. Syst. Evol. Microbiol.">
        <title>The Global Catalogue of Microorganisms (GCM) 10K type strain sequencing project: providing services to taxonomists for standard genome sequencing and annotation.</title>
        <authorList>
            <consortium name="The Broad Institute Genomics Platform"/>
            <consortium name="The Broad Institute Genome Sequencing Center for Infectious Disease"/>
            <person name="Wu L."/>
            <person name="Ma J."/>
        </authorList>
    </citation>
    <scope>NUCLEOTIDE SEQUENCE [LARGE SCALE GENOMIC DNA]</scope>
    <source>
        <strain evidence="3">CGMCC 4.7246</strain>
    </source>
</reference>
<dbReference type="Proteomes" id="UP001596220">
    <property type="component" value="Unassembled WGS sequence"/>
</dbReference>
<dbReference type="EMBL" id="JBHSQO010000011">
    <property type="protein sequence ID" value="MFC6090269.1"/>
    <property type="molecule type" value="Genomic_DNA"/>
</dbReference>
<feature type="compositionally biased region" description="Basic and acidic residues" evidence="1">
    <location>
        <begin position="174"/>
        <end position="203"/>
    </location>
</feature>
<sequence length="274" mass="29646">MASRLVGIVDVVPIDRIADELYALPPAGFVAARDAHARRAARLGDQALAREIAALRKPTASAWALNSLARETDVLVDLLALGEELRAAEELRGNALRQLGARRRVTLNALARQAEDLARAAGHPLGPEAVRQVRATLVAACADRVLAARIRIGRLVRPVERAAFPPVGPGAVGVRDDLAPRGEQRRERQLAKARGDVDAARSDARRAEASLAEADRLLDERAEHAASLRAELQRAQRAEHAAAVAAERARRRADTARDRLARAQRRVTELRGDA</sequence>
<organism evidence="2 3">
    <name type="scientific">Saccharothrix lopnurensis</name>
    <dbReference type="NCBI Taxonomy" id="1670621"/>
    <lineage>
        <taxon>Bacteria</taxon>
        <taxon>Bacillati</taxon>
        <taxon>Actinomycetota</taxon>
        <taxon>Actinomycetes</taxon>
        <taxon>Pseudonocardiales</taxon>
        <taxon>Pseudonocardiaceae</taxon>
        <taxon>Saccharothrix</taxon>
    </lineage>
</organism>